<reference evidence="1" key="1">
    <citation type="journal article" date="2015" name="Nature">
        <title>Complex archaea that bridge the gap between prokaryotes and eukaryotes.</title>
        <authorList>
            <person name="Spang A."/>
            <person name="Saw J.H."/>
            <person name="Jorgensen S.L."/>
            <person name="Zaremba-Niedzwiedzka K."/>
            <person name="Martijn J."/>
            <person name="Lind A.E."/>
            <person name="van Eijk R."/>
            <person name="Schleper C."/>
            <person name="Guy L."/>
            <person name="Ettema T.J."/>
        </authorList>
    </citation>
    <scope>NUCLEOTIDE SEQUENCE</scope>
</reference>
<comment type="caution">
    <text evidence="1">The sequence shown here is derived from an EMBL/GenBank/DDBJ whole genome shotgun (WGS) entry which is preliminary data.</text>
</comment>
<organism evidence="1">
    <name type="scientific">marine sediment metagenome</name>
    <dbReference type="NCBI Taxonomy" id="412755"/>
    <lineage>
        <taxon>unclassified sequences</taxon>
        <taxon>metagenomes</taxon>
        <taxon>ecological metagenomes</taxon>
    </lineage>
</organism>
<proteinExistence type="predicted"/>
<protein>
    <submittedName>
        <fullName evidence="1">Uncharacterized protein</fullName>
    </submittedName>
</protein>
<sequence length="144" mass="17266">MKSKPNSRQKTITGRFIEKKDVKSPCRFCKVKVFDRERHEIKCHKNPANIPRTIYNWNYFEEYALIEEFLINNPMTEKIRKFNQRLAPEGNPFDHITGAMLPYMKKLPKNHLEKQMYAKLHKDISRGIELKLLTEDEFIQRIIS</sequence>
<accession>A0A0F9CJJ1</accession>
<evidence type="ECO:0000313" key="1">
    <source>
        <dbReference type="EMBL" id="KKL26617.1"/>
    </source>
</evidence>
<name>A0A0F9CJJ1_9ZZZZ</name>
<gene>
    <name evidence="1" type="ORF">LCGC14_2393510</name>
</gene>
<dbReference type="EMBL" id="LAZR01035772">
    <property type="protein sequence ID" value="KKL26617.1"/>
    <property type="molecule type" value="Genomic_DNA"/>
</dbReference>
<dbReference type="AlphaFoldDB" id="A0A0F9CJJ1"/>